<evidence type="ECO:0000313" key="3">
    <source>
        <dbReference type="EMBL" id="CCO66200.1"/>
    </source>
</evidence>
<feature type="compositionally biased region" description="Basic residues" evidence="2">
    <location>
        <begin position="264"/>
        <end position="275"/>
    </location>
</feature>
<dbReference type="GO" id="GO:0016791">
    <property type="term" value="F:phosphatase activity"/>
    <property type="evidence" value="ECO:0007669"/>
    <property type="project" value="TreeGrafter"/>
</dbReference>
<gene>
    <name evidence="3" type="ORF">Bathy07g03350</name>
</gene>
<dbReference type="GO" id="GO:0005737">
    <property type="term" value="C:cytoplasm"/>
    <property type="evidence" value="ECO:0007669"/>
    <property type="project" value="TreeGrafter"/>
</dbReference>
<dbReference type="AlphaFoldDB" id="K8F272"/>
<reference evidence="3 4" key="1">
    <citation type="submission" date="2011-10" db="EMBL/GenBank/DDBJ databases">
        <authorList>
            <person name="Genoscope - CEA"/>
        </authorList>
    </citation>
    <scope>NUCLEOTIDE SEQUENCE [LARGE SCALE GENOMIC DNA]</scope>
    <source>
        <strain evidence="3 4">RCC 1105</strain>
    </source>
</reference>
<proteinExistence type="inferred from homology"/>
<dbReference type="EMBL" id="FO082272">
    <property type="protein sequence ID" value="CCO66200.1"/>
    <property type="molecule type" value="Genomic_DNA"/>
</dbReference>
<dbReference type="Proteomes" id="UP000198341">
    <property type="component" value="Chromosome 7"/>
</dbReference>
<evidence type="ECO:0000256" key="2">
    <source>
        <dbReference type="SAM" id="MobiDB-lite"/>
    </source>
</evidence>
<evidence type="ECO:0000256" key="1">
    <source>
        <dbReference type="ARBA" id="ARBA00038362"/>
    </source>
</evidence>
<dbReference type="InterPro" id="IPR013078">
    <property type="entry name" value="His_Pase_superF_clade-1"/>
</dbReference>
<feature type="region of interest" description="Disordered" evidence="2">
    <location>
        <begin position="221"/>
        <end position="291"/>
    </location>
</feature>
<dbReference type="KEGG" id="bpg:Bathy07g03350"/>
<feature type="compositionally biased region" description="Low complexity" evidence="2">
    <location>
        <begin position="242"/>
        <end position="263"/>
    </location>
</feature>
<dbReference type="GeneID" id="19014824"/>
<dbReference type="OrthoDB" id="496981at2759"/>
<accession>K8F272</accession>
<dbReference type="Pfam" id="PF00300">
    <property type="entry name" value="His_Phos_1"/>
    <property type="match status" value="1"/>
</dbReference>
<sequence>MRRRRIRRQLEAHPVGDYNLSPGEHGGSQYILSPGHESEEEGEEEEEEEVKIVSEEGKDFLAALREEEDDVDARAKKTTTTTTPTTSTATVALAATKKHKRMAVLNNQPSLEVDSDGKFVSNVGGSKSRVFFPIFSKGQKTVHLVRHGQSTYNEAISGPGSWEEPKIFDARLTELGVKQAKELGKFLSEIPKDAVWITSPLTRAMETCVYGREAMYAFVSSSEEETNSPDENTAPTNDNDSKANNNINSDDNNTSNRRSLSASSRKKASTKKKVATMKDEEEEKENEKRRHEAWGRSVIVRPEITEKLSCSGDIGRTKLELIEDVPILAQSLSKLPDKSWWWDTNEKRNDAGEKMFNSNEPARVFQRRVSKFKQWILSHPSTTFVVFGHSTFFKEMVGRSLKNCEVASIQL</sequence>
<dbReference type="InterPro" id="IPR029033">
    <property type="entry name" value="His_PPase_superfam"/>
</dbReference>
<dbReference type="RefSeq" id="XP_007512112.1">
    <property type="nucleotide sequence ID" value="XM_007512050.1"/>
</dbReference>
<dbReference type="PANTHER" id="PTHR48100">
    <property type="entry name" value="BROAD-SPECIFICITY PHOSPHATASE YOR283W-RELATED"/>
    <property type="match status" value="1"/>
</dbReference>
<evidence type="ECO:0000313" key="4">
    <source>
        <dbReference type="Proteomes" id="UP000198341"/>
    </source>
</evidence>
<keyword evidence="4" id="KW-1185">Reference proteome</keyword>
<comment type="similarity">
    <text evidence="1">Belongs to the phosphoglycerate mutase family.</text>
</comment>
<dbReference type="Gene3D" id="3.40.50.1240">
    <property type="entry name" value="Phosphoglycerate mutase-like"/>
    <property type="match status" value="1"/>
</dbReference>
<organism evidence="3 4">
    <name type="scientific">Bathycoccus prasinos</name>
    <dbReference type="NCBI Taxonomy" id="41875"/>
    <lineage>
        <taxon>Eukaryota</taxon>
        <taxon>Viridiplantae</taxon>
        <taxon>Chlorophyta</taxon>
        <taxon>Mamiellophyceae</taxon>
        <taxon>Mamiellales</taxon>
        <taxon>Bathycoccaceae</taxon>
        <taxon>Bathycoccus</taxon>
    </lineage>
</organism>
<dbReference type="PANTHER" id="PTHR48100:SF1">
    <property type="entry name" value="HISTIDINE PHOSPHATASE FAMILY PROTEIN-RELATED"/>
    <property type="match status" value="1"/>
</dbReference>
<protein>
    <recommendedName>
        <fullName evidence="5">Phosphoglycerate mutase family protein</fullName>
    </recommendedName>
</protein>
<dbReference type="eggNOG" id="ENOG502S8K3">
    <property type="taxonomic scope" value="Eukaryota"/>
</dbReference>
<evidence type="ECO:0008006" key="5">
    <source>
        <dbReference type="Google" id="ProtNLM"/>
    </source>
</evidence>
<dbReference type="SUPFAM" id="SSF53254">
    <property type="entry name" value="Phosphoglycerate mutase-like"/>
    <property type="match status" value="1"/>
</dbReference>
<dbReference type="SMART" id="SM00855">
    <property type="entry name" value="PGAM"/>
    <property type="match status" value="1"/>
</dbReference>
<dbReference type="CDD" id="cd07067">
    <property type="entry name" value="HP_PGM_like"/>
    <property type="match status" value="1"/>
</dbReference>
<feature type="region of interest" description="Disordered" evidence="2">
    <location>
        <begin position="1"/>
        <end position="52"/>
    </location>
</feature>
<dbReference type="InterPro" id="IPR050275">
    <property type="entry name" value="PGM_Phosphatase"/>
</dbReference>
<name>K8F272_9CHLO</name>
<feature type="compositionally biased region" description="Acidic residues" evidence="2">
    <location>
        <begin position="38"/>
        <end position="49"/>
    </location>
</feature>